<keyword evidence="3" id="KW-1185">Reference proteome</keyword>
<evidence type="ECO:0000313" key="1">
    <source>
        <dbReference type="EMBL" id="KAF8776432.1"/>
    </source>
</evidence>
<accession>A0A835FVA1</accession>
<sequence length="26" mass="2716">MAGSWRPAKKTQGCGAAGGRLQIEEL</sequence>
<protein>
    <submittedName>
        <fullName evidence="1">Uncharacterized protein</fullName>
    </submittedName>
</protein>
<dbReference type="AlphaFoldDB" id="A0A835FVA1"/>
<name>A0A835FVA1_9POAL</name>
<dbReference type="Proteomes" id="UP000636709">
    <property type="component" value="Unassembled WGS sequence"/>
</dbReference>
<comment type="caution">
    <text evidence="1">The sequence shown here is derived from an EMBL/GenBank/DDBJ whole genome shotgun (WGS) entry which is preliminary data.</text>
</comment>
<reference evidence="1" key="1">
    <citation type="submission" date="2020-07" db="EMBL/GenBank/DDBJ databases">
        <title>Genome sequence and genetic diversity analysis of an under-domesticated orphan crop, white fonio (Digitaria exilis).</title>
        <authorList>
            <person name="Bennetzen J.L."/>
            <person name="Chen S."/>
            <person name="Ma X."/>
            <person name="Wang X."/>
            <person name="Yssel A.E.J."/>
            <person name="Chaluvadi S.R."/>
            <person name="Johnson M."/>
            <person name="Gangashetty P."/>
            <person name="Hamidou F."/>
            <person name="Sanogo M.D."/>
            <person name="Zwaenepoel A."/>
            <person name="Wallace J."/>
            <person name="Van De Peer Y."/>
            <person name="Van Deynze A."/>
        </authorList>
    </citation>
    <scope>NUCLEOTIDE SEQUENCE</scope>
    <source>
        <tissue evidence="1">Leaves</tissue>
    </source>
</reference>
<proteinExistence type="predicted"/>
<evidence type="ECO:0000313" key="2">
    <source>
        <dbReference type="EMBL" id="KAF8779019.1"/>
    </source>
</evidence>
<organism evidence="1 3">
    <name type="scientific">Digitaria exilis</name>
    <dbReference type="NCBI Taxonomy" id="1010633"/>
    <lineage>
        <taxon>Eukaryota</taxon>
        <taxon>Viridiplantae</taxon>
        <taxon>Streptophyta</taxon>
        <taxon>Embryophyta</taxon>
        <taxon>Tracheophyta</taxon>
        <taxon>Spermatophyta</taxon>
        <taxon>Magnoliopsida</taxon>
        <taxon>Liliopsida</taxon>
        <taxon>Poales</taxon>
        <taxon>Poaceae</taxon>
        <taxon>PACMAD clade</taxon>
        <taxon>Panicoideae</taxon>
        <taxon>Panicodae</taxon>
        <taxon>Paniceae</taxon>
        <taxon>Anthephorinae</taxon>
        <taxon>Digitaria</taxon>
    </lineage>
</organism>
<dbReference type="EMBL" id="JACEFO010000192">
    <property type="protein sequence ID" value="KAF8776432.1"/>
    <property type="molecule type" value="Genomic_DNA"/>
</dbReference>
<dbReference type="EMBL" id="JACEFO010000190">
    <property type="protein sequence ID" value="KAF8779019.1"/>
    <property type="molecule type" value="Genomic_DNA"/>
</dbReference>
<gene>
    <name evidence="2" type="ORF">HU200_003125</name>
    <name evidence="1" type="ORF">HU200_003504</name>
</gene>
<evidence type="ECO:0000313" key="3">
    <source>
        <dbReference type="Proteomes" id="UP000636709"/>
    </source>
</evidence>